<evidence type="ECO:0000256" key="3">
    <source>
        <dbReference type="ARBA" id="ARBA00022490"/>
    </source>
</evidence>
<dbReference type="OMA" id="NLCRAIN"/>
<accession>T1G7P4</accession>
<keyword evidence="13" id="KW-1185">Reference proteome</keyword>
<dbReference type="InParanoid" id="T1G7P4"/>
<evidence type="ECO:0000256" key="4">
    <source>
        <dbReference type="ARBA" id="ARBA00022846"/>
    </source>
</evidence>
<dbReference type="Pfam" id="PF05914">
    <property type="entry name" value="RIB43A"/>
    <property type="match status" value="1"/>
</dbReference>
<keyword evidence="7" id="KW-0206">Cytoskeleton</keyword>
<dbReference type="RefSeq" id="XP_009030680.1">
    <property type="nucleotide sequence ID" value="XM_009032432.1"/>
</dbReference>
<sequence>MYKIDVPIDYKESAAIERRRQQEEERKARIFNARVRQIGVDEEVLSQQIRDKKQMQDAEKRRQQAFDAEAVRNDKIAQLMDRRLEEDKRRMNFALNEFRLQHQTAECRREFDLYDPQALKKDQPARVSDDGSKYGPSCAQMFMGEDLNGELRRKQQIEQLRHWTEQQARERKQSEENQRLADKLYELKMIEMDQRAVELGKAEEECRKAINKATKNYNDALLREQLLKKENERRREEEDKRAELSNNIYGDFLTENPLVAVSAFGGHRVVPDRWKGMTPEQVADIKRLQELQILEAKRRRDEERRTQEEEDRQRLNQSKVATLMERDVERKRKEMMKMLADENLKLAREQRSMQQYLNKDLYTNEPTAEFFKQFNTSTR</sequence>
<dbReference type="EnsemblMetazoa" id="HelroT90340">
    <property type="protein sequence ID" value="HelroP90340"/>
    <property type="gene ID" value="HelroG90340"/>
</dbReference>
<dbReference type="CTD" id="20217091"/>
<evidence type="ECO:0000256" key="1">
    <source>
        <dbReference type="ARBA" id="ARBA00004611"/>
    </source>
</evidence>
<evidence type="ECO:0000313" key="11">
    <source>
        <dbReference type="EMBL" id="ESN91169.1"/>
    </source>
</evidence>
<evidence type="ECO:0000256" key="10">
    <source>
        <dbReference type="SAM" id="Coils"/>
    </source>
</evidence>
<dbReference type="GeneID" id="20217091"/>
<reference evidence="12" key="3">
    <citation type="submission" date="2015-06" db="UniProtKB">
        <authorList>
            <consortium name="EnsemblMetazoa"/>
        </authorList>
    </citation>
    <scope>IDENTIFICATION</scope>
</reference>
<comment type="similarity">
    <text evidence="2">Belongs to the RIB43A family.</text>
</comment>
<organism evidence="12 13">
    <name type="scientific">Helobdella robusta</name>
    <name type="common">Californian leech</name>
    <dbReference type="NCBI Taxonomy" id="6412"/>
    <lineage>
        <taxon>Eukaryota</taxon>
        <taxon>Metazoa</taxon>
        <taxon>Spiralia</taxon>
        <taxon>Lophotrochozoa</taxon>
        <taxon>Annelida</taxon>
        <taxon>Clitellata</taxon>
        <taxon>Hirudinea</taxon>
        <taxon>Rhynchobdellida</taxon>
        <taxon>Glossiphoniidae</taxon>
        <taxon>Helobdella</taxon>
    </lineage>
</organism>
<gene>
    <name evidence="12" type="primary">20217091</name>
    <name evidence="11" type="ORF">HELRODRAFT_90340</name>
</gene>
<comment type="subunit">
    <text evidence="9">Microtubule inner protein component of sperm flagellar doublet microtubules.</text>
</comment>
<reference evidence="11 13" key="2">
    <citation type="journal article" date="2013" name="Nature">
        <title>Insights into bilaterian evolution from three spiralian genomes.</title>
        <authorList>
            <person name="Simakov O."/>
            <person name="Marletaz F."/>
            <person name="Cho S.J."/>
            <person name="Edsinger-Gonzales E."/>
            <person name="Havlak P."/>
            <person name="Hellsten U."/>
            <person name="Kuo D.H."/>
            <person name="Larsson T."/>
            <person name="Lv J."/>
            <person name="Arendt D."/>
            <person name="Savage R."/>
            <person name="Osoegawa K."/>
            <person name="de Jong P."/>
            <person name="Grimwood J."/>
            <person name="Chapman J.A."/>
            <person name="Shapiro H."/>
            <person name="Aerts A."/>
            <person name="Otillar R.P."/>
            <person name="Terry A.Y."/>
            <person name="Boore J.L."/>
            <person name="Grigoriev I.V."/>
            <person name="Lindberg D.R."/>
            <person name="Seaver E.C."/>
            <person name="Weisblat D.A."/>
            <person name="Putnam N.H."/>
            <person name="Rokhsar D.S."/>
        </authorList>
    </citation>
    <scope>NUCLEOTIDE SEQUENCE</scope>
</reference>
<dbReference type="AlphaFoldDB" id="T1G7P4"/>
<keyword evidence="3" id="KW-0963">Cytoplasm</keyword>
<dbReference type="STRING" id="6412.T1G7P4"/>
<dbReference type="eggNOG" id="ENOG502QWST">
    <property type="taxonomic scope" value="Eukaryota"/>
</dbReference>
<evidence type="ECO:0008006" key="14">
    <source>
        <dbReference type="Google" id="ProtNLM"/>
    </source>
</evidence>
<dbReference type="InterPro" id="IPR008805">
    <property type="entry name" value="RIB43A"/>
</dbReference>
<dbReference type="FunCoup" id="T1G7P4">
    <property type="interactions" value="1"/>
</dbReference>
<keyword evidence="6" id="KW-0969">Cilium</keyword>
<dbReference type="EMBL" id="AMQM01007999">
    <property type="status" value="NOT_ANNOTATED_CDS"/>
    <property type="molecule type" value="Genomic_DNA"/>
</dbReference>
<evidence type="ECO:0000256" key="5">
    <source>
        <dbReference type="ARBA" id="ARBA00023054"/>
    </source>
</evidence>
<feature type="coiled-coil region" evidence="10">
    <location>
        <begin position="291"/>
        <end position="359"/>
    </location>
</feature>
<dbReference type="EMBL" id="KB097710">
    <property type="protein sequence ID" value="ESN91169.1"/>
    <property type="molecule type" value="Genomic_DNA"/>
</dbReference>
<dbReference type="OrthoDB" id="429119at2759"/>
<evidence type="ECO:0000256" key="8">
    <source>
        <dbReference type="ARBA" id="ARBA00023273"/>
    </source>
</evidence>
<proteinExistence type="inferred from homology"/>
<name>T1G7P4_HELRO</name>
<dbReference type="PANTHER" id="PTHR14517">
    <property type="entry name" value="RIB43A-RELATED"/>
    <property type="match status" value="1"/>
</dbReference>
<dbReference type="HOGENOM" id="CLU_061822_0_1_1"/>
<evidence type="ECO:0000256" key="9">
    <source>
        <dbReference type="ARBA" id="ARBA00046435"/>
    </source>
</evidence>
<dbReference type="PANTHER" id="PTHR14517:SF6">
    <property type="entry name" value="RE41410P"/>
    <property type="match status" value="1"/>
</dbReference>
<protein>
    <recommendedName>
        <fullName evidence="14">RIB43A-like with coiled-coils protein 2</fullName>
    </recommendedName>
</protein>
<keyword evidence="5 10" id="KW-0175">Coiled coil</keyword>
<dbReference type="KEGG" id="hro:HELRODRAFT_90340"/>
<evidence type="ECO:0000313" key="13">
    <source>
        <dbReference type="Proteomes" id="UP000015101"/>
    </source>
</evidence>
<evidence type="ECO:0000256" key="6">
    <source>
        <dbReference type="ARBA" id="ARBA00023069"/>
    </source>
</evidence>
<evidence type="ECO:0000313" key="12">
    <source>
        <dbReference type="EnsemblMetazoa" id="HelroP90340"/>
    </source>
</evidence>
<dbReference type="Proteomes" id="UP000015101">
    <property type="component" value="Unassembled WGS sequence"/>
</dbReference>
<comment type="subcellular location">
    <subcellularLocation>
        <location evidence="1">Cytoplasm</location>
        <location evidence="1">Cytoskeleton</location>
        <location evidence="1">Flagellum axoneme</location>
    </subcellularLocation>
</comment>
<evidence type="ECO:0000256" key="7">
    <source>
        <dbReference type="ARBA" id="ARBA00023212"/>
    </source>
</evidence>
<reference evidence="13" key="1">
    <citation type="submission" date="2012-12" db="EMBL/GenBank/DDBJ databases">
        <authorList>
            <person name="Hellsten U."/>
            <person name="Grimwood J."/>
            <person name="Chapman J.A."/>
            <person name="Shapiro H."/>
            <person name="Aerts A."/>
            <person name="Otillar R.P."/>
            <person name="Terry A.Y."/>
            <person name="Boore J.L."/>
            <person name="Simakov O."/>
            <person name="Marletaz F."/>
            <person name="Cho S.-J."/>
            <person name="Edsinger-Gonzales E."/>
            <person name="Havlak P."/>
            <person name="Kuo D.-H."/>
            <person name="Larsson T."/>
            <person name="Lv J."/>
            <person name="Arendt D."/>
            <person name="Savage R."/>
            <person name="Osoegawa K."/>
            <person name="de Jong P."/>
            <person name="Lindberg D.R."/>
            <person name="Seaver E.C."/>
            <person name="Weisblat D.A."/>
            <person name="Putnam N.H."/>
            <person name="Grigoriev I.V."/>
            <person name="Rokhsar D.S."/>
        </authorList>
    </citation>
    <scope>NUCLEOTIDE SEQUENCE</scope>
</reference>
<keyword evidence="4" id="KW-0282">Flagellum</keyword>
<keyword evidence="8" id="KW-0966">Cell projection</keyword>
<evidence type="ECO:0000256" key="2">
    <source>
        <dbReference type="ARBA" id="ARBA00006875"/>
    </source>
</evidence>